<keyword evidence="2" id="KW-1185">Reference proteome</keyword>
<comment type="caution">
    <text evidence="1">The sequence shown here is derived from an EMBL/GenBank/DDBJ whole genome shotgun (WGS) entry which is preliminary data.</text>
</comment>
<organism evidence="1 2">
    <name type="scientific">Epilithonimonas ginsengisoli</name>
    <dbReference type="NCBI Taxonomy" id="1245592"/>
    <lineage>
        <taxon>Bacteria</taxon>
        <taxon>Pseudomonadati</taxon>
        <taxon>Bacteroidota</taxon>
        <taxon>Flavobacteriia</taxon>
        <taxon>Flavobacteriales</taxon>
        <taxon>Weeksellaceae</taxon>
        <taxon>Chryseobacterium group</taxon>
        <taxon>Epilithonimonas</taxon>
    </lineage>
</organism>
<accession>A0ABU4JJZ7</accession>
<dbReference type="InterPro" id="IPR021334">
    <property type="entry name" value="DUF2947"/>
</dbReference>
<dbReference type="Pfam" id="PF11163">
    <property type="entry name" value="DUF2947"/>
    <property type="match status" value="1"/>
</dbReference>
<protein>
    <submittedName>
        <fullName evidence="1">DUF2947 family protein</fullName>
    </submittedName>
</protein>
<name>A0ABU4JJZ7_9FLAO</name>
<evidence type="ECO:0000313" key="2">
    <source>
        <dbReference type="Proteomes" id="UP001204439"/>
    </source>
</evidence>
<dbReference type="RefSeq" id="WP_063968193.1">
    <property type="nucleotide sequence ID" value="NZ_JAMXLT020000024.1"/>
</dbReference>
<dbReference type="EMBL" id="JAMXLT020000024">
    <property type="protein sequence ID" value="MDW8549971.1"/>
    <property type="molecule type" value="Genomic_DNA"/>
</dbReference>
<evidence type="ECO:0000313" key="1">
    <source>
        <dbReference type="EMBL" id="MDW8549971.1"/>
    </source>
</evidence>
<proteinExistence type="predicted"/>
<dbReference type="Proteomes" id="UP001204439">
    <property type="component" value="Unassembled WGS sequence"/>
</dbReference>
<sequence length="156" mass="18896">MNIKIDIREIIPLEDFELGWRFDKTHSDISASERELIQALSEDESKRLNKIIDFFENENYLKDKYSETDWMSANSENQEKVERFRNQLELILKPWNEDILISWQRKTVLKTTKEIFLKYWTDFLYAGSDDVTITSEKTNWILFYKHFEVANVWTLK</sequence>
<reference evidence="1 2" key="1">
    <citation type="submission" date="2023-11" db="EMBL/GenBank/DDBJ databases">
        <title>First isolation, identification, and characterization of non-pathogenic Epilithonimonas ginsengisoli isolated from diseased farmed rainbow trout (Oncorhynchus mykiss) in Chile.</title>
        <authorList>
            <person name="Miranda C.D."/>
            <person name="Irgang R."/>
            <person name="Concha C."/>
            <person name="Rojas R."/>
            <person name="Avendano R."/>
        </authorList>
    </citation>
    <scope>NUCLEOTIDE SEQUENCE [LARGE SCALE GENOMIC DNA]</scope>
    <source>
        <strain evidence="1 2">FP99</strain>
    </source>
</reference>
<gene>
    <name evidence="1" type="ORF">NG800_013685</name>
</gene>